<gene>
    <name evidence="1" type="ORF">ACFPEN_16670</name>
</gene>
<evidence type="ECO:0000313" key="1">
    <source>
        <dbReference type="EMBL" id="MFC4514572.1"/>
    </source>
</evidence>
<organism evidence="1 2">
    <name type="scientific">Streptomyces ehimensis</name>
    <dbReference type="NCBI Taxonomy" id="68195"/>
    <lineage>
        <taxon>Bacteria</taxon>
        <taxon>Bacillati</taxon>
        <taxon>Actinomycetota</taxon>
        <taxon>Actinomycetes</taxon>
        <taxon>Kitasatosporales</taxon>
        <taxon>Streptomycetaceae</taxon>
        <taxon>Streptomyces</taxon>
    </lineage>
</organism>
<dbReference type="EMBL" id="JBHSFS010000007">
    <property type="protein sequence ID" value="MFC4514572.1"/>
    <property type="molecule type" value="Genomic_DNA"/>
</dbReference>
<accession>A0ABV9BKK1</accession>
<dbReference type="RefSeq" id="WP_411951835.1">
    <property type="nucleotide sequence ID" value="NZ_JBHSFS010000007.1"/>
</dbReference>
<comment type="caution">
    <text evidence="1">The sequence shown here is derived from an EMBL/GenBank/DDBJ whole genome shotgun (WGS) entry which is preliminary data.</text>
</comment>
<name>A0ABV9BKK1_9ACTN</name>
<dbReference type="Proteomes" id="UP001595990">
    <property type="component" value="Unassembled WGS sequence"/>
</dbReference>
<protein>
    <submittedName>
        <fullName evidence="1">Uncharacterized protein</fullName>
    </submittedName>
</protein>
<keyword evidence="2" id="KW-1185">Reference proteome</keyword>
<reference evidence="2" key="1">
    <citation type="journal article" date="2019" name="Int. J. Syst. Evol. Microbiol.">
        <title>The Global Catalogue of Microorganisms (GCM) 10K type strain sequencing project: providing services to taxonomists for standard genome sequencing and annotation.</title>
        <authorList>
            <consortium name="The Broad Institute Genomics Platform"/>
            <consortium name="The Broad Institute Genome Sequencing Center for Infectious Disease"/>
            <person name="Wu L."/>
            <person name="Ma J."/>
        </authorList>
    </citation>
    <scope>NUCLEOTIDE SEQUENCE [LARGE SCALE GENOMIC DNA]</scope>
    <source>
        <strain evidence="2">CECT 8064</strain>
    </source>
</reference>
<sequence>MNIAATCAGSRREGDDWCREDRMFTLGVSVISGYFTAHLETFSDAWMAYDLRGRDQAAVYAANAPRLRSALEEISSLVGEEVDPDDATWFGVPTESGVENRFEDDGSASDVWGSFELPYRKRVFQFEPKFGQAYRRTATGEIGYVEVVGGHGILGYLWVSDAEGAASYEPRDAAGDEAFESGVLWLKVLEEAKKSGLLPSQALAAASHIPEEPDRGRIVLETWRTAPDLASLRELAERDE</sequence>
<evidence type="ECO:0000313" key="2">
    <source>
        <dbReference type="Proteomes" id="UP001595990"/>
    </source>
</evidence>
<proteinExistence type="predicted"/>